<dbReference type="PANTHER" id="PTHR43081">
    <property type="entry name" value="ADENYLATE CYCLASE, TERMINAL-DIFFERENTIATION SPECIFIC-RELATED"/>
    <property type="match status" value="1"/>
</dbReference>
<gene>
    <name evidence="5" type="ORF">QO006_003393</name>
</gene>
<evidence type="ECO:0000256" key="1">
    <source>
        <dbReference type="ARBA" id="ARBA00004651"/>
    </source>
</evidence>
<dbReference type="InterPro" id="IPR029787">
    <property type="entry name" value="Nucleotide_cyclase"/>
</dbReference>
<reference evidence="5 6" key="1">
    <citation type="submission" date="2023-07" db="EMBL/GenBank/DDBJ databases">
        <title>Genomic Encyclopedia of Type Strains, Phase IV (KMG-IV): sequencing the most valuable type-strain genomes for metagenomic binning, comparative biology and taxonomic classification.</title>
        <authorList>
            <person name="Goeker M."/>
        </authorList>
    </citation>
    <scope>NUCLEOTIDE SEQUENCE [LARGE SCALE GENOMIC DNA]</scope>
    <source>
        <strain evidence="5 6">NIO-1023</strain>
    </source>
</reference>
<dbReference type="Proteomes" id="UP001232163">
    <property type="component" value="Unassembled WGS sequence"/>
</dbReference>
<evidence type="ECO:0000259" key="4">
    <source>
        <dbReference type="PROSITE" id="PS50125"/>
    </source>
</evidence>
<comment type="subcellular location">
    <subcellularLocation>
        <location evidence="1">Cell membrane</location>
        <topology evidence="1">Multi-pass membrane protein</topology>
    </subcellularLocation>
</comment>
<dbReference type="Gene3D" id="3.30.70.1230">
    <property type="entry name" value="Nucleotide cyclase"/>
    <property type="match status" value="1"/>
</dbReference>
<dbReference type="InterPro" id="IPR001054">
    <property type="entry name" value="A/G_cyclase"/>
</dbReference>
<evidence type="ECO:0000256" key="3">
    <source>
        <dbReference type="ARBA" id="ARBA00023136"/>
    </source>
</evidence>
<dbReference type="CDD" id="cd07302">
    <property type="entry name" value="CHD"/>
    <property type="match status" value="1"/>
</dbReference>
<organism evidence="5 6">
    <name type="scientific">Deinococcus enclensis</name>
    <dbReference type="NCBI Taxonomy" id="1049582"/>
    <lineage>
        <taxon>Bacteria</taxon>
        <taxon>Thermotogati</taxon>
        <taxon>Deinococcota</taxon>
        <taxon>Deinococci</taxon>
        <taxon>Deinococcales</taxon>
        <taxon>Deinococcaceae</taxon>
        <taxon>Deinococcus</taxon>
    </lineage>
</organism>
<dbReference type="SUPFAM" id="SSF55073">
    <property type="entry name" value="Nucleotide cyclase"/>
    <property type="match status" value="1"/>
</dbReference>
<name>A0ABT9MH60_9DEIO</name>
<keyword evidence="6" id="KW-1185">Reference proteome</keyword>
<feature type="domain" description="Guanylate cyclase" evidence="4">
    <location>
        <begin position="19"/>
        <end position="140"/>
    </location>
</feature>
<dbReference type="PANTHER" id="PTHR43081:SF17">
    <property type="entry name" value="BLL5647 PROTEIN"/>
    <property type="match status" value="1"/>
</dbReference>
<evidence type="ECO:0000313" key="6">
    <source>
        <dbReference type="Proteomes" id="UP001232163"/>
    </source>
</evidence>
<dbReference type="PROSITE" id="PS50125">
    <property type="entry name" value="GUANYLATE_CYCLASE_2"/>
    <property type="match status" value="1"/>
</dbReference>
<protein>
    <submittedName>
        <fullName evidence="5">Class 3 adenylate cyclase</fullName>
    </submittedName>
</protein>
<dbReference type="RefSeq" id="WP_051308117.1">
    <property type="nucleotide sequence ID" value="NZ_JAURUR010000017.1"/>
</dbReference>
<accession>A0ABT9MH60</accession>
<dbReference type="EMBL" id="JAURUR010000017">
    <property type="protein sequence ID" value="MDP9765935.1"/>
    <property type="molecule type" value="Genomic_DNA"/>
</dbReference>
<proteinExistence type="predicted"/>
<dbReference type="InterPro" id="IPR050697">
    <property type="entry name" value="Adenylyl/Guanylyl_Cyclase_3/4"/>
</dbReference>
<keyword evidence="3" id="KW-0472">Membrane</keyword>
<sequence>MPERLLPLPAVKVEPTRASLVLVDVVGSTRLAHALELGHYQALMAEFVQVMILSFEAAGGQVLQHQGDAVLALWPEGCERKAVFAALGAHERAARLSLAGYLGVQLQVRVGAAYGEVITGPVGGQMSAYGLPVNYSRRLCDAAAAGQTIVCQDLSGAAQGPWRVVKRPALSLQGFGPDCVGYELVVEEPVVARVAPLRADPVRRRPA</sequence>
<keyword evidence="2" id="KW-1003">Cell membrane</keyword>
<evidence type="ECO:0000256" key="2">
    <source>
        <dbReference type="ARBA" id="ARBA00022475"/>
    </source>
</evidence>
<evidence type="ECO:0000313" key="5">
    <source>
        <dbReference type="EMBL" id="MDP9765935.1"/>
    </source>
</evidence>
<comment type="caution">
    <text evidence="5">The sequence shown here is derived from an EMBL/GenBank/DDBJ whole genome shotgun (WGS) entry which is preliminary data.</text>
</comment>